<comment type="cofactor">
    <cofactor evidence="1 6">
        <name>FAD</name>
        <dbReference type="ChEBI" id="CHEBI:57692"/>
    </cofactor>
</comment>
<dbReference type="PANTHER" id="PTHR43292">
    <property type="entry name" value="ACYL-COA DEHYDROGENASE"/>
    <property type="match status" value="1"/>
</dbReference>
<evidence type="ECO:0000259" key="9">
    <source>
        <dbReference type="Pfam" id="PF02771"/>
    </source>
</evidence>
<dbReference type="GO" id="GO:0016627">
    <property type="term" value="F:oxidoreductase activity, acting on the CH-CH group of donors"/>
    <property type="evidence" value="ECO:0007669"/>
    <property type="project" value="InterPro"/>
</dbReference>
<name>A0A7K3LHF9_9MYCO</name>
<protein>
    <submittedName>
        <fullName evidence="10">Acyl-CoA dehydrogenase</fullName>
    </submittedName>
</protein>
<dbReference type="InterPro" id="IPR037069">
    <property type="entry name" value="AcylCoA_DH/ox_N_sf"/>
</dbReference>
<keyword evidence="3 6" id="KW-0285">Flavoprotein</keyword>
<keyword evidence="4 6" id="KW-0274">FAD</keyword>
<dbReference type="Gene3D" id="1.10.540.10">
    <property type="entry name" value="Acyl-CoA dehydrogenase/oxidase, N-terminal domain"/>
    <property type="match status" value="1"/>
</dbReference>
<dbReference type="PANTHER" id="PTHR43292:SF3">
    <property type="entry name" value="ACYL-COA DEHYDROGENASE FADE29"/>
    <property type="match status" value="1"/>
</dbReference>
<dbReference type="InterPro" id="IPR009075">
    <property type="entry name" value="AcylCo_DH/oxidase_C"/>
</dbReference>
<evidence type="ECO:0000256" key="1">
    <source>
        <dbReference type="ARBA" id="ARBA00001974"/>
    </source>
</evidence>
<comment type="similarity">
    <text evidence="2 6">Belongs to the acyl-CoA dehydrogenase family.</text>
</comment>
<sequence>MRLRDDPQQAELRHRLRAWLRATLPALSAPPPRGDHWGRRQYDLDWQRRLFDAGFAGIDWPLEYGGQGRTAAEQLIFLEETALAGAPGIGVNLVGLMHAGPTLIATASDHIQRQLVPPILRGETVWCQGFSEPGAGSDLAALRTRAERDGEDYVVTGHKIWSTNAHVADWCEMVVRSDPASTGHDGLVWLAVPMTSPGITVRQIETIDGGADFCEIFLDGVRCSAAYRVGQEGDGWAVAMSTLTHERLLAFTGDLVNATALADKLADRVSDPAMADELATLKAEIASSWALLRRNVSAAASGRPPRFEVSTFKLGFSRLANRLGGLAAPLATAALGGPDNDWAVDVLRQRLWFFALEIAGGTSQIQRDIIAERELGLPRSRR</sequence>
<evidence type="ECO:0000256" key="6">
    <source>
        <dbReference type="RuleBase" id="RU362125"/>
    </source>
</evidence>
<proteinExistence type="inferred from homology"/>
<evidence type="ECO:0000259" key="7">
    <source>
        <dbReference type="Pfam" id="PF00441"/>
    </source>
</evidence>
<dbReference type="Pfam" id="PF02770">
    <property type="entry name" value="Acyl-CoA_dh_M"/>
    <property type="match status" value="1"/>
</dbReference>
<evidence type="ECO:0000256" key="2">
    <source>
        <dbReference type="ARBA" id="ARBA00009347"/>
    </source>
</evidence>
<evidence type="ECO:0000256" key="3">
    <source>
        <dbReference type="ARBA" id="ARBA00022630"/>
    </source>
</evidence>
<dbReference type="InterPro" id="IPR006091">
    <property type="entry name" value="Acyl-CoA_Oxase/DH_mid-dom"/>
</dbReference>
<dbReference type="AlphaFoldDB" id="A0A7K3LHF9"/>
<evidence type="ECO:0000256" key="4">
    <source>
        <dbReference type="ARBA" id="ARBA00022827"/>
    </source>
</evidence>
<evidence type="ECO:0000259" key="8">
    <source>
        <dbReference type="Pfam" id="PF02770"/>
    </source>
</evidence>
<dbReference type="InterPro" id="IPR046373">
    <property type="entry name" value="Acyl-CoA_Oxase/DH_mid-dom_sf"/>
</dbReference>
<dbReference type="Pfam" id="PF02771">
    <property type="entry name" value="Acyl-CoA_dh_N"/>
    <property type="match status" value="1"/>
</dbReference>
<dbReference type="SUPFAM" id="SSF56645">
    <property type="entry name" value="Acyl-CoA dehydrogenase NM domain-like"/>
    <property type="match status" value="1"/>
</dbReference>
<dbReference type="Pfam" id="PF00441">
    <property type="entry name" value="Acyl-CoA_dh_1"/>
    <property type="match status" value="1"/>
</dbReference>
<accession>A0A7K3LHF9</accession>
<reference evidence="10 11" key="1">
    <citation type="submission" date="2020-01" db="EMBL/GenBank/DDBJ databases">
        <authorList>
            <person name="Sanchez-Estrada R."/>
            <person name="Gonzalez-Y-Merchand J.A."/>
            <person name="Rivera-Gutierrez S."/>
        </authorList>
    </citation>
    <scope>NUCLEOTIDE SEQUENCE [LARGE SCALE GENOMIC DNA]</scope>
    <source>
        <strain evidence="10 11">CST 7247</strain>
    </source>
</reference>
<dbReference type="RefSeq" id="WP_162113244.1">
    <property type="nucleotide sequence ID" value="NZ_JAACYR010000127.1"/>
</dbReference>
<gene>
    <name evidence="10" type="ORF">GWR20_22075</name>
</gene>
<dbReference type="InterPro" id="IPR013786">
    <property type="entry name" value="AcylCoA_DH/ox_N"/>
</dbReference>
<dbReference type="InterPro" id="IPR009100">
    <property type="entry name" value="AcylCoA_DH/oxidase_NM_dom_sf"/>
</dbReference>
<organism evidence="10 11">
    <name type="scientific">Mycolicibacter kumamotonensis</name>
    <dbReference type="NCBI Taxonomy" id="354243"/>
    <lineage>
        <taxon>Bacteria</taxon>
        <taxon>Bacillati</taxon>
        <taxon>Actinomycetota</taxon>
        <taxon>Actinomycetes</taxon>
        <taxon>Mycobacteriales</taxon>
        <taxon>Mycobacteriaceae</taxon>
        <taxon>Mycolicibacter</taxon>
    </lineage>
</organism>
<dbReference type="EMBL" id="JAACYR010000127">
    <property type="protein sequence ID" value="NDJ91797.1"/>
    <property type="molecule type" value="Genomic_DNA"/>
</dbReference>
<evidence type="ECO:0000313" key="11">
    <source>
        <dbReference type="Proteomes" id="UP000466523"/>
    </source>
</evidence>
<feature type="domain" description="Acyl-CoA dehydrogenase/oxidase C-terminal" evidence="7">
    <location>
        <begin position="233"/>
        <end position="373"/>
    </location>
</feature>
<evidence type="ECO:0000256" key="5">
    <source>
        <dbReference type="ARBA" id="ARBA00023002"/>
    </source>
</evidence>
<evidence type="ECO:0000313" key="10">
    <source>
        <dbReference type="EMBL" id="NDJ91797.1"/>
    </source>
</evidence>
<dbReference type="Gene3D" id="1.20.140.10">
    <property type="entry name" value="Butyryl-CoA Dehydrogenase, subunit A, domain 3"/>
    <property type="match status" value="1"/>
</dbReference>
<dbReference type="InterPro" id="IPR036250">
    <property type="entry name" value="AcylCo_DH-like_C"/>
</dbReference>
<feature type="domain" description="Acyl-CoA dehydrogenase/oxidase N-terminal" evidence="9">
    <location>
        <begin position="8"/>
        <end position="123"/>
    </location>
</feature>
<keyword evidence="5 6" id="KW-0560">Oxidoreductase</keyword>
<dbReference type="SUPFAM" id="SSF47203">
    <property type="entry name" value="Acyl-CoA dehydrogenase C-terminal domain-like"/>
    <property type="match status" value="1"/>
</dbReference>
<dbReference type="Proteomes" id="UP000466523">
    <property type="component" value="Unassembled WGS sequence"/>
</dbReference>
<feature type="domain" description="Acyl-CoA oxidase/dehydrogenase middle" evidence="8">
    <location>
        <begin position="127"/>
        <end position="221"/>
    </location>
</feature>
<dbReference type="GO" id="GO:0005886">
    <property type="term" value="C:plasma membrane"/>
    <property type="evidence" value="ECO:0007669"/>
    <property type="project" value="TreeGrafter"/>
</dbReference>
<dbReference type="Gene3D" id="2.40.110.10">
    <property type="entry name" value="Butyryl-CoA Dehydrogenase, subunit A, domain 2"/>
    <property type="match status" value="1"/>
</dbReference>
<comment type="caution">
    <text evidence="10">The sequence shown here is derived from an EMBL/GenBank/DDBJ whole genome shotgun (WGS) entry which is preliminary data.</text>
</comment>
<dbReference type="InterPro" id="IPR052161">
    <property type="entry name" value="Mycobact_Acyl-CoA_DH"/>
</dbReference>
<dbReference type="GO" id="GO:0050660">
    <property type="term" value="F:flavin adenine dinucleotide binding"/>
    <property type="evidence" value="ECO:0007669"/>
    <property type="project" value="InterPro"/>
</dbReference>